<evidence type="ECO:0008006" key="2">
    <source>
        <dbReference type="Google" id="ProtNLM"/>
    </source>
</evidence>
<reference evidence="1" key="1">
    <citation type="submission" date="2019-03" db="EMBL/GenBank/DDBJ databases">
        <title>Single cell metagenomics reveals metabolic interactions within the superorganism composed of flagellate Streblomastix strix and complex community of Bacteroidetes bacteria on its surface.</title>
        <authorList>
            <person name="Treitli S.C."/>
            <person name="Kolisko M."/>
            <person name="Husnik F."/>
            <person name="Keeling P."/>
            <person name="Hampl V."/>
        </authorList>
    </citation>
    <scope>NUCLEOTIDE SEQUENCE</scope>
    <source>
        <strain evidence="1">STM</strain>
    </source>
</reference>
<dbReference type="EMBL" id="SNRY01000875">
    <property type="protein sequence ID" value="KAA6335618.1"/>
    <property type="molecule type" value="Genomic_DNA"/>
</dbReference>
<dbReference type="AlphaFoldDB" id="A0A5J4RPK7"/>
<sequence>MNNWIQLPEKEKVESINRVSIATGLPNAAIEKDWWVTMSLRALFSCECANHIVFKGGTSLSKAWSLIERFSEDIDIAIDRAFFGFEGELKKKQINNLRRASCSYIKNKLKDELDYKLQEAGINGYSLFIQETQDTTKDPLIIEVLFNSIFTPDSYIREKVLIEIGARSLIEPSETIQLRSILADHYSESDFADAYFDVPTVIPQRTFLEKAFLLHEEFQKPTENIRVNRMSRHIYDLERLMDTGFAKEALANSALYNAIVDHRRMLTSMKEVDYSTHTPDKINFVPPASIVDMWEKDYETMKSNMIYGDSIPFDKLIERIRELNDRFRNIKQ</sequence>
<gene>
    <name evidence="1" type="ORF">EZS27_016160</name>
</gene>
<dbReference type="Pfam" id="PF08843">
    <property type="entry name" value="AbiEii"/>
    <property type="match status" value="1"/>
</dbReference>
<protein>
    <recommendedName>
        <fullName evidence="2">Nucleotidyl transferase AbiEii/AbiGii toxin family protein</fullName>
    </recommendedName>
</protein>
<name>A0A5J4RPK7_9ZZZZ</name>
<accession>A0A5J4RPK7</accession>
<dbReference type="Gene3D" id="3.10.450.620">
    <property type="entry name" value="JHP933, nucleotidyltransferase-like core domain"/>
    <property type="match status" value="1"/>
</dbReference>
<organism evidence="1">
    <name type="scientific">termite gut metagenome</name>
    <dbReference type="NCBI Taxonomy" id="433724"/>
    <lineage>
        <taxon>unclassified sequences</taxon>
        <taxon>metagenomes</taxon>
        <taxon>organismal metagenomes</taxon>
    </lineage>
</organism>
<evidence type="ECO:0000313" key="1">
    <source>
        <dbReference type="EMBL" id="KAA6335618.1"/>
    </source>
</evidence>
<comment type="caution">
    <text evidence="1">The sequence shown here is derived from an EMBL/GenBank/DDBJ whole genome shotgun (WGS) entry which is preliminary data.</text>
</comment>
<dbReference type="InterPro" id="IPR014942">
    <property type="entry name" value="AbiEii"/>
</dbReference>
<proteinExistence type="predicted"/>